<dbReference type="PhylomeDB" id="S8B5J7"/>
<dbReference type="Proteomes" id="UP000019376">
    <property type="component" value="Unassembled WGS sequence"/>
</dbReference>
<dbReference type="OrthoDB" id="4187177at2759"/>
<evidence type="ECO:0000313" key="3">
    <source>
        <dbReference type="Proteomes" id="UP000019376"/>
    </source>
</evidence>
<evidence type="ECO:0000256" key="1">
    <source>
        <dbReference type="SAM" id="MobiDB-lite"/>
    </source>
</evidence>
<dbReference type="EMBL" id="KB644415">
    <property type="protein sequence ID" value="EPS34138.1"/>
    <property type="molecule type" value="Genomic_DNA"/>
</dbReference>
<dbReference type="HOGENOM" id="CLU_1152114_0_0_1"/>
<accession>S8B5J7</accession>
<protein>
    <submittedName>
        <fullName evidence="2">Uncharacterized protein</fullName>
    </submittedName>
</protein>
<organism evidence="2 3">
    <name type="scientific">Penicillium oxalicum (strain 114-2 / CGMCC 5302)</name>
    <name type="common">Penicillium decumbens</name>
    <dbReference type="NCBI Taxonomy" id="933388"/>
    <lineage>
        <taxon>Eukaryota</taxon>
        <taxon>Fungi</taxon>
        <taxon>Dikarya</taxon>
        <taxon>Ascomycota</taxon>
        <taxon>Pezizomycotina</taxon>
        <taxon>Eurotiomycetes</taxon>
        <taxon>Eurotiomycetidae</taxon>
        <taxon>Eurotiales</taxon>
        <taxon>Aspergillaceae</taxon>
        <taxon>Penicillium</taxon>
    </lineage>
</organism>
<dbReference type="AlphaFoldDB" id="S8B5J7"/>
<gene>
    <name evidence="2" type="ORF">PDE_09100</name>
</gene>
<sequence length="241" mass="26592">MAPVQRSPDLPSVEHHVTLETSSPGHQGLTPPDSPTKGTATSQAVLKDLQYPFGMFLGKTLLELTSREPPNTPVSQDQSLSSPDMARLKKLLMKLTRDECASAELSVATKPAQSCPASNKKEDGAQVADGIDLGSPIFTTPDDFKSFEKWASIAQFKPVMEIGDKEVCKYKIAEQVETHSGLDDYAGYTFIVRERFDRNFEEVTPYIGIKSEGMRHILRIVLHDIKAISLMEDKPSAIKTK</sequence>
<dbReference type="STRING" id="933388.S8B5J7"/>
<reference evidence="2 3" key="1">
    <citation type="journal article" date="2013" name="PLoS ONE">
        <title>Genomic and secretomic analyses reveal unique features of the lignocellulolytic enzyme system of Penicillium decumbens.</title>
        <authorList>
            <person name="Liu G."/>
            <person name="Zhang L."/>
            <person name="Wei X."/>
            <person name="Zou G."/>
            <person name="Qin Y."/>
            <person name="Ma L."/>
            <person name="Li J."/>
            <person name="Zheng H."/>
            <person name="Wang S."/>
            <person name="Wang C."/>
            <person name="Xun L."/>
            <person name="Zhao G.-P."/>
            <person name="Zhou Z."/>
            <person name="Qu Y."/>
        </authorList>
    </citation>
    <scope>NUCLEOTIDE SEQUENCE [LARGE SCALE GENOMIC DNA]</scope>
    <source>
        <strain evidence="3">114-2 / CGMCC 5302</strain>
    </source>
</reference>
<evidence type="ECO:0000313" key="2">
    <source>
        <dbReference type="EMBL" id="EPS34138.1"/>
    </source>
</evidence>
<proteinExistence type="predicted"/>
<keyword evidence="3" id="KW-1185">Reference proteome</keyword>
<name>S8B5J7_PENO1</name>
<feature type="region of interest" description="Disordered" evidence="1">
    <location>
        <begin position="1"/>
        <end position="43"/>
    </location>
</feature>